<dbReference type="EMBL" id="AP019536">
    <property type="protein sequence ID" value="BBI99823.1"/>
    <property type="molecule type" value="Genomic_DNA"/>
</dbReference>
<feature type="chain" id="PRO_5042873482" description="CopG family transcriptional regulator" evidence="1">
    <location>
        <begin position="30"/>
        <end position="151"/>
    </location>
</feature>
<dbReference type="Pfam" id="PF04214">
    <property type="entry name" value="DUF411"/>
    <property type="match status" value="1"/>
</dbReference>
<dbReference type="AlphaFoldDB" id="A0AAN1SZ79"/>
<gene>
    <name evidence="2" type="ORF">FGKAn22_15160</name>
</gene>
<evidence type="ECO:0000256" key="1">
    <source>
        <dbReference type="SAM" id="SignalP"/>
    </source>
</evidence>
<dbReference type="KEGG" id="fku:FGKAn22_15160"/>
<feature type="signal peptide" evidence="1">
    <location>
        <begin position="1"/>
        <end position="29"/>
    </location>
</feature>
<evidence type="ECO:0000313" key="2">
    <source>
        <dbReference type="EMBL" id="BBI99823.1"/>
    </source>
</evidence>
<protein>
    <recommendedName>
        <fullName evidence="4">CopG family transcriptional regulator</fullName>
    </recommendedName>
</protein>
<reference evidence="2 3" key="1">
    <citation type="submission" date="2019-03" db="EMBL/GenBank/DDBJ databases">
        <title>Complete genome sequence of Ferrigenium kumadai strain An22, a microaerophilic iron-oxidizing bacterium isolated from a paddy field soil.</title>
        <authorList>
            <person name="Watanabe T."/>
            <person name="Asakawa S."/>
        </authorList>
    </citation>
    <scope>NUCLEOTIDE SEQUENCE [LARGE SCALE GENOMIC DNA]</scope>
    <source>
        <strain evidence="2 3">An22</strain>
    </source>
</reference>
<dbReference type="InterPro" id="IPR007332">
    <property type="entry name" value="DUF411"/>
</dbReference>
<dbReference type="SUPFAM" id="SSF52833">
    <property type="entry name" value="Thioredoxin-like"/>
    <property type="match status" value="1"/>
</dbReference>
<sequence>MTFRKGKIAGLWLRICTAALLLNAPLALAATEVTVYKSPACGCCEEYVKYLRSNDFAVKAVNESDMDAIKKRHGVSHVASCHTALVGGYVVEGHVPVGAIRKLLKEKPAITGISAPGMPMNSPGMGEIKKGTLTIYAVSKNGNEPRVFSVE</sequence>
<dbReference type="RefSeq" id="WP_212785086.1">
    <property type="nucleotide sequence ID" value="NZ_AP019536.1"/>
</dbReference>
<evidence type="ECO:0000313" key="3">
    <source>
        <dbReference type="Proteomes" id="UP001319121"/>
    </source>
</evidence>
<keyword evidence="3" id="KW-1185">Reference proteome</keyword>
<organism evidence="2 3">
    <name type="scientific">Ferrigenium kumadai</name>
    <dbReference type="NCBI Taxonomy" id="1682490"/>
    <lineage>
        <taxon>Bacteria</taxon>
        <taxon>Pseudomonadati</taxon>
        <taxon>Pseudomonadota</taxon>
        <taxon>Betaproteobacteria</taxon>
        <taxon>Nitrosomonadales</taxon>
        <taxon>Gallionellaceae</taxon>
        <taxon>Ferrigenium</taxon>
    </lineage>
</organism>
<evidence type="ECO:0008006" key="4">
    <source>
        <dbReference type="Google" id="ProtNLM"/>
    </source>
</evidence>
<proteinExistence type="predicted"/>
<dbReference type="Proteomes" id="UP001319121">
    <property type="component" value="Chromosome"/>
</dbReference>
<keyword evidence="1" id="KW-0732">Signal</keyword>
<name>A0AAN1SZ79_9PROT</name>
<accession>A0AAN1SZ79</accession>
<dbReference type="InterPro" id="IPR036249">
    <property type="entry name" value="Thioredoxin-like_sf"/>
</dbReference>